<proteinExistence type="predicted"/>
<keyword evidence="3" id="KW-1185">Reference proteome</keyword>
<gene>
    <name evidence="2" type="ORF">O4J56_20425</name>
</gene>
<reference evidence="2 3" key="1">
    <citation type="submission" date="2023-01" db="EMBL/GenBank/DDBJ databases">
        <title>Draft genome sequence of Nocardiopsis sp. RSe5-2 isolated from halophytes.</title>
        <authorList>
            <person name="Duangmal K."/>
            <person name="Chantavorakit T."/>
        </authorList>
    </citation>
    <scope>NUCLEOTIDE SEQUENCE [LARGE SCALE GENOMIC DNA]</scope>
    <source>
        <strain evidence="2 3">RSe5-2</strain>
    </source>
</reference>
<evidence type="ECO:0000259" key="1">
    <source>
        <dbReference type="SMART" id="SM00866"/>
    </source>
</evidence>
<feature type="domain" description="UbiC transcription regulator-associated" evidence="1">
    <location>
        <begin position="19"/>
        <end position="151"/>
    </location>
</feature>
<dbReference type="Gene3D" id="3.40.1410.10">
    <property type="entry name" value="Chorismate lyase-like"/>
    <property type="match status" value="1"/>
</dbReference>
<dbReference type="SUPFAM" id="SSF64288">
    <property type="entry name" value="Chorismate lyase-like"/>
    <property type="match status" value="1"/>
</dbReference>
<sequence>MPHALTNWALGHPVNPLTARGVAVDKTVPPDDVRRVFGLACGVPMLQRSRRYTDAAGETVQLATSFLPLEAIGQWAWRTDTGPGGVYARLADMGLEPVRFREELRTRLPSEKEEAAFGSPGPVAAITRTAYSADEEPVEVARLVLAGHRHVLSYSFTV</sequence>
<dbReference type="SMART" id="SM00866">
    <property type="entry name" value="UTRA"/>
    <property type="match status" value="1"/>
</dbReference>
<dbReference type="Pfam" id="PF07702">
    <property type="entry name" value="UTRA"/>
    <property type="match status" value="1"/>
</dbReference>
<organism evidence="2 3">
    <name type="scientific">Nocardiopsis endophytica</name>
    <dbReference type="NCBI Taxonomy" id="3018445"/>
    <lineage>
        <taxon>Bacteria</taxon>
        <taxon>Bacillati</taxon>
        <taxon>Actinomycetota</taxon>
        <taxon>Actinomycetes</taxon>
        <taxon>Streptosporangiales</taxon>
        <taxon>Nocardiopsidaceae</taxon>
        <taxon>Nocardiopsis</taxon>
    </lineage>
</organism>
<dbReference type="InterPro" id="IPR011663">
    <property type="entry name" value="UTRA"/>
</dbReference>
<evidence type="ECO:0000313" key="2">
    <source>
        <dbReference type="EMBL" id="MDA2813023.1"/>
    </source>
</evidence>
<protein>
    <submittedName>
        <fullName evidence="2">UTRA domain-containing protein</fullName>
    </submittedName>
</protein>
<dbReference type="EMBL" id="JAQFWQ010000065">
    <property type="protein sequence ID" value="MDA2813023.1"/>
    <property type="molecule type" value="Genomic_DNA"/>
</dbReference>
<dbReference type="RefSeq" id="WP_270687800.1">
    <property type="nucleotide sequence ID" value="NZ_JAQFWQ010000065.1"/>
</dbReference>
<comment type="caution">
    <text evidence="2">The sequence shown here is derived from an EMBL/GenBank/DDBJ whole genome shotgun (WGS) entry which is preliminary data.</text>
</comment>
<name>A0ABT4U7T6_9ACTN</name>
<dbReference type="InterPro" id="IPR028978">
    <property type="entry name" value="Chorismate_lyase_/UTRA_dom_sf"/>
</dbReference>
<evidence type="ECO:0000313" key="3">
    <source>
        <dbReference type="Proteomes" id="UP001527866"/>
    </source>
</evidence>
<dbReference type="Proteomes" id="UP001527866">
    <property type="component" value="Unassembled WGS sequence"/>
</dbReference>
<accession>A0ABT4U7T6</accession>